<dbReference type="AlphaFoldDB" id="A0A915JHY6"/>
<organism evidence="1 2">
    <name type="scientific">Romanomermis culicivorax</name>
    <name type="common">Nematode worm</name>
    <dbReference type="NCBI Taxonomy" id="13658"/>
    <lineage>
        <taxon>Eukaryota</taxon>
        <taxon>Metazoa</taxon>
        <taxon>Ecdysozoa</taxon>
        <taxon>Nematoda</taxon>
        <taxon>Enoplea</taxon>
        <taxon>Dorylaimia</taxon>
        <taxon>Mermithida</taxon>
        <taxon>Mermithoidea</taxon>
        <taxon>Mermithidae</taxon>
        <taxon>Romanomermis</taxon>
    </lineage>
</organism>
<reference evidence="2" key="1">
    <citation type="submission" date="2022-11" db="UniProtKB">
        <authorList>
            <consortium name="WormBaseParasite"/>
        </authorList>
    </citation>
    <scope>IDENTIFICATION</scope>
</reference>
<keyword evidence="1" id="KW-1185">Reference proteome</keyword>
<evidence type="ECO:0000313" key="2">
    <source>
        <dbReference type="WBParaSite" id="nRc.2.0.1.t25728-RA"/>
    </source>
</evidence>
<accession>A0A915JHY6</accession>
<proteinExistence type="predicted"/>
<protein>
    <submittedName>
        <fullName evidence="2">Uncharacterized protein</fullName>
    </submittedName>
</protein>
<evidence type="ECO:0000313" key="1">
    <source>
        <dbReference type="Proteomes" id="UP000887565"/>
    </source>
</evidence>
<name>A0A915JHY6_ROMCU</name>
<dbReference type="Proteomes" id="UP000887565">
    <property type="component" value="Unplaced"/>
</dbReference>
<sequence length="84" mass="9586">MPSRDYKSAGLFVPKNDGENALSTGRYRVSNGMYRVHRILSPDEIITGKQTAWLELEIRGLRSSELGLMQEKRKSKESETIDEN</sequence>
<dbReference type="WBParaSite" id="nRc.2.0.1.t25728-RA">
    <property type="protein sequence ID" value="nRc.2.0.1.t25728-RA"/>
    <property type="gene ID" value="nRc.2.0.1.g25728"/>
</dbReference>